<name>A0ABP1DTN2_9APHY</name>
<evidence type="ECO:0000313" key="9">
    <source>
        <dbReference type="Proteomes" id="UP001497453"/>
    </source>
</evidence>
<evidence type="ECO:0000256" key="1">
    <source>
        <dbReference type="ARBA" id="ARBA00004123"/>
    </source>
</evidence>
<organism evidence="8 9">
    <name type="scientific">Somion occarium</name>
    <dbReference type="NCBI Taxonomy" id="3059160"/>
    <lineage>
        <taxon>Eukaryota</taxon>
        <taxon>Fungi</taxon>
        <taxon>Dikarya</taxon>
        <taxon>Basidiomycota</taxon>
        <taxon>Agaricomycotina</taxon>
        <taxon>Agaricomycetes</taxon>
        <taxon>Polyporales</taxon>
        <taxon>Cerrenaceae</taxon>
        <taxon>Somion</taxon>
    </lineage>
</organism>
<dbReference type="EMBL" id="OZ037949">
    <property type="protein sequence ID" value="CAL1711176.1"/>
    <property type="molecule type" value="Genomic_DNA"/>
</dbReference>
<keyword evidence="2" id="KW-0479">Metal-binding</keyword>
<dbReference type="PROSITE" id="PS00463">
    <property type="entry name" value="ZN2_CY6_FUNGAL_1"/>
    <property type="match status" value="1"/>
</dbReference>
<dbReference type="Proteomes" id="UP001497453">
    <property type="component" value="Chromosome 6"/>
</dbReference>
<dbReference type="SUPFAM" id="SSF57701">
    <property type="entry name" value="Zn2/Cys6 DNA-binding domain"/>
    <property type="match status" value="1"/>
</dbReference>
<dbReference type="Gene3D" id="4.10.240.10">
    <property type="entry name" value="Zn(2)-C6 fungal-type DNA-binding domain"/>
    <property type="match status" value="1"/>
</dbReference>
<dbReference type="PANTHER" id="PTHR47338">
    <property type="entry name" value="ZN(II)2CYS6 TRANSCRIPTION FACTOR (EUROFUNG)-RELATED"/>
    <property type="match status" value="1"/>
</dbReference>
<dbReference type="SMART" id="SM00066">
    <property type="entry name" value="GAL4"/>
    <property type="match status" value="1"/>
</dbReference>
<dbReference type="InterPro" id="IPR036864">
    <property type="entry name" value="Zn2-C6_fun-type_DNA-bd_sf"/>
</dbReference>
<proteinExistence type="predicted"/>
<accession>A0ABP1DTN2</accession>
<gene>
    <name evidence="8" type="ORF">GFSPODELE1_LOCUS8220</name>
</gene>
<evidence type="ECO:0000259" key="7">
    <source>
        <dbReference type="PROSITE" id="PS50048"/>
    </source>
</evidence>
<keyword evidence="3" id="KW-0805">Transcription regulation</keyword>
<keyword evidence="4" id="KW-0804">Transcription</keyword>
<keyword evidence="9" id="KW-1185">Reference proteome</keyword>
<evidence type="ECO:0000313" key="8">
    <source>
        <dbReference type="EMBL" id="CAL1711176.1"/>
    </source>
</evidence>
<evidence type="ECO:0000256" key="5">
    <source>
        <dbReference type="ARBA" id="ARBA00023242"/>
    </source>
</evidence>
<dbReference type="CDD" id="cd12148">
    <property type="entry name" value="fungal_TF_MHR"/>
    <property type="match status" value="1"/>
</dbReference>
<dbReference type="Pfam" id="PF00172">
    <property type="entry name" value="Zn_clus"/>
    <property type="match status" value="1"/>
</dbReference>
<dbReference type="PROSITE" id="PS50048">
    <property type="entry name" value="ZN2_CY6_FUNGAL_2"/>
    <property type="match status" value="1"/>
</dbReference>
<protein>
    <recommendedName>
        <fullName evidence="7">Zn(2)-C6 fungal-type domain-containing protein</fullName>
    </recommendedName>
</protein>
<feature type="region of interest" description="Disordered" evidence="6">
    <location>
        <begin position="1"/>
        <end position="20"/>
    </location>
</feature>
<dbReference type="InterPro" id="IPR001138">
    <property type="entry name" value="Zn2Cys6_DnaBD"/>
</dbReference>
<keyword evidence="5" id="KW-0539">Nucleus</keyword>
<evidence type="ECO:0000256" key="6">
    <source>
        <dbReference type="SAM" id="MobiDB-lite"/>
    </source>
</evidence>
<feature type="domain" description="Zn(2)-C6 fungal-type" evidence="7">
    <location>
        <begin position="26"/>
        <end position="58"/>
    </location>
</feature>
<evidence type="ECO:0000256" key="3">
    <source>
        <dbReference type="ARBA" id="ARBA00023015"/>
    </source>
</evidence>
<evidence type="ECO:0000256" key="2">
    <source>
        <dbReference type="ARBA" id="ARBA00022723"/>
    </source>
</evidence>
<dbReference type="PANTHER" id="PTHR47338:SF29">
    <property type="entry name" value="ZN(2)-C6 FUNGAL-TYPE DOMAIN-CONTAINING PROTEIN"/>
    <property type="match status" value="1"/>
</dbReference>
<evidence type="ECO:0000256" key="4">
    <source>
        <dbReference type="ARBA" id="ARBA00023163"/>
    </source>
</evidence>
<sequence>MSSSRSTDLPPAPGPSTFSRAPKGKACLNCRRRKMKCDCVRPVCGQCVRFNRERDCEYTDGDQRSRTEILEEQIATLQARIGTLENPVDPVATIQVSQFRNGSRRSPFEDPAEFGIDHMRSNSQVPYYPDVTQGASDVLVQAFLTYAEDLGCFLNVPRLLAHTEFMLSNVVNGSQDPLLNTIYLWGSILRGDHNESHFLERALHNLPKAYACNHPNILQIIQTEVLLANYFFYGNRFVEARAHLSAAVSTTLTHRFHKIRSANEVISRTLDLTDIDTQLLPALDSVEEGERIHAFWWVYILDKSWAAALNVESFLVEDGSPATRIETPWPLTAQVFQAGHVGDEYRGNRTIQRFLNEPIVNNTPSVLSTLALRAQATALLDRAKWLSSTCSADLALLNIHQNAFNMLDAQIEDFILSLPPLDVLRIHPPAQTRSLVTTHMVARMAIMQLHIAFADTDVTASIKALSASKAIIAAFKVLYPERPEFAEELYLHAEPFLLILLTSSARVMIIEQNKYNTNQALWQTMATCKSISYMRAVLGELIEQMGKVNPKSRLTALQVQKVDNSRVDPLQSLPPMIVPSH</sequence>
<reference evidence="9" key="1">
    <citation type="submission" date="2024-04" db="EMBL/GenBank/DDBJ databases">
        <authorList>
            <person name="Shaw F."/>
            <person name="Minotto A."/>
        </authorList>
    </citation>
    <scope>NUCLEOTIDE SEQUENCE [LARGE SCALE GENOMIC DNA]</scope>
</reference>
<comment type="subcellular location">
    <subcellularLocation>
        <location evidence="1">Nucleus</location>
    </subcellularLocation>
</comment>
<dbReference type="InterPro" id="IPR050815">
    <property type="entry name" value="TF_fung"/>
</dbReference>
<dbReference type="CDD" id="cd00067">
    <property type="entry name" value="GAL4"/>
    <property type="match status" value="1"/>
</dbReference>